<dbReference type="EMBL" id="MEUA01000045">
    <property type="protein sequence ID" value="OGC13992.1"/>
    <property type="molecule type" value="Genomic_DNA"/>
</dbReference>
<reference evidence="1 2" key="1">
    <citation type="journal article" date="2016" name="Nat. Commun.">
        <title>Thousands of microbial genomes shed light on interconnected biogeochemical processes in an aquifer system.</title>
        <authorList>
            <person name="Anantharaman K."/>
            <person name="Brown C.T."/>
            <person name="Hug L.A."/>
            <person name="Sharon I."/>
            <person name="Castelle C.J."/>
            <person name="Probst A.J."/>
            <person name="Thomas B.C."/>
            <person name="Singh A."/>
            <person name="Wilkins M.J."/>
            <person name="Karaoz U."/>
            <person name="Brodie E.L."/>
            <person name="Williams K.H."/>
            <person name="Hubbard S.S."/>
            <person name="Banfield J.F."/>
        </authorList>
    </citation>
    <scope>NUCLEOTIDE SEQUENCE [LARGE SCALE GENOMIC DNA]</scope>
</reference>
<evidence type="ECO:0000313" key="1">
    <source>
        <dbReference type="EMBL" id="OGC13992.1"/>
    </source>
</evidence>
<organism evidence="1 2">
    <name type="scientific">candidate division WOR-1 bacterium RIFOXYB2_FULL_36_35</name>
    <dbReference type="NCBI Taxonomy" id="1802578"/>
    <lineage>
        <taxon>Bacteria</taxon>
        <taxon>Bacillati</taxon>
        <taxon>Saganbacteria</taxon>
    </lineage>
</organism>
<dbReference type="Proteomes" id="UP000177905">
    <property type="component" value="Unassembled WGS sequence"/>
</dbReference>
<protein>
    <submittedName>
        <fullName evidence="1">Uncharacterized protein</fullName>
    </submittedName>
</protein>
<evidence type="ECO:0000313" key="2">
    <source>
        <dbReference type="Proteomes" id="UP000177905"/>
    </source>
</evidence>
<name>A0A1F4S0M9_UNCSA</name>
<gene>
    <name evidence="1" type="ORF">A2290_06465</name>
</gene>
<sequence>MEKIIFLGVKPAYLFLVRSQYYRDTDLGRKRILDNQRIHVFTSQFAENFALSENEAKVLTKALNERVVDTILDNYRKHEEEMRRYEENKLRSRVPVYY</sequence>
<accession>A0A1F4S0M9</accession>
<proteinExistence type="predicted"/>
<comment type="caution">
    <text evidence="1">The sequence shown here is derived from an EMBL/GenBank/DDBJ whole genome shotgun (WGS) entry which is preliminary data.</text>
</comment>
<dbReference type="AlphaFoldDB" id="A0A1F4S0M9"/>